<evidence type="ECO:0000256" key="2">
    <source>
        <dbReference type="ARBA" id="ARBA00012035"/>
    </source>
</evidence>
<dbReference type="CDD" id="cd01174">
    <property type="entry name" value="ribokinase"/>
    <property type="match status" value="1"/>
</dbReference>
<keyword evidence="4 12" id="KW-0808">Transferase</keyword>
<dbReference type="InterPro" id="IPR011611">
    <property type="entry name" value="PfkB_dom"/>
</dbReference>
<protein>
    <recommendedName>
        <fullName evidence="3 12">Ribokinase</fullName>
        <shortName evidence="12">RK</shortName>
        <ecNumber evidence="2 12">2.7.1.15</ecNumber>
    </recommendedName>
</protein>
<evidence type="ECO:0000256" key="8">
    <source>
        <dbReference type="ARBA" id="ARBA00022840"/>
    </source>
</evidence>
<keyword evidence="5 12" id="KW-0479">Metal-binding</keyword>
<evidence type="ECO:0000256" key="6">
    <source>
        <dbReference type="ARBA" id="ARBA00022741"/>
    </source>
</evidence>
<comment type="function">
    <text evidence="12">Catalyzes the phosphorylation of ribose at O-5 in a reaction requiring ATP and magnesium. The resulting D-ribose-5-phosphate can then be used either for sythesis of nucleotides, histidine, and tryptophan, or as a component of the pentose phosphate pathway.</text>
</comment>
<feature type="domain" description="Carbohydrate kinase PfkB" evidence="13">
    <location>
        <begin position="29"/>
        <end position="320"/>
    </location>
</feature>
<comment type="subunit">
    <text evidence="12">Homodimer.</text>
</comment>
<evidence type="ECO:0000259" key="13">
    <source>
        <dbReference type="Pfam" id="PF00294"/>
    </source>
</evidence>
<keyword evidence="12" id="KW-0963">Cytoplasm</keyword>
<dbReference type="InterPro" id="IPR029056">
    <property type="entry name" value="Ribokinase-like"/>
</dbReference>
<dbReference type="GO" id="GO:0019303">
    <property type="term" value="P:D-ribose catabolic process"/>
    <property type="evidence" value="ECO:0007669"/>
    <property type="project" value="UniProtKB-UniRule"/>
</dbReference>
<evidence type="ECO:0000313" key="14">
    <source>
        <dbReference type="EMBL" id="EGM51756.1"/>
    </source>
</evidence>
<feature type="binding site" evidence="12">
    <location>
        <begin position="65"/>
        <end position="69"/>
    </location>
    <ligand>
        <name>substrate</name>
    </ligand>
</feature>
<comment type="activity regulation">
    <text evidence="12">Activated by a monovalent cation that binds near, but not in, the active site. The most likely occupant of the site in vivo is potassium. Ion binding induces a conformational change that may alter substrate affinity.</text>
</comment>
<dbReference type="HAMAP" id="MF_01987">
    <property type="entry name" value="Ribokinase"/>
    <property type="match status" value="1"/>
</dbReference>
<comment type="caution">
    <text evidence="12">Lacks conserved residue(s) required for the propagation of feature annotation.</text>
</comment>
<evidence type="ECO:0000256" key="9">
    <source>
        <dbReference type="ARBA" id="ARBA00022842"/>
    </source>
</evidence>
<dbReference type="PROSITE" id="PS00584">
    <property type="entry name" value="PFKB_KINASES_2"/>
    <property type="match status" value="1"/>
</dbReference>
<feature type="binding site" evidence="12">
    <location>
        <position position="311"/>
    </location>
    <ligand>
        <name>K(+)</name>
        <dbReference type="ChEBI" id="CHEBI:29103"/>
    </ligand>
</feature>
<feature type="binding site" evidence="12">
    <location>
        <begin position="37"/>
        <end position="39"/>
    </location>
    <ligand>
        <name>substrate</name>
    </ligand>
</feature>
<dbReference type="Gene3D" id="3.40.1190.20">
    <property type="match status" value="1"/>
</dbReference>
<keyword evidence="10 12" id="KW-0630">Potassium</keyword>
<dbReference type="PRINTS" id="PR00990">
    <property type="entry name" value="RIBOKINASE"/>
</dbReference>
<feature type="binding site" evidence="12">
    <location>
        <begin position="276"/>
        <end position="277"/>
    </location>
    <ligand>
        <name>ATP</name>
        <dbReference type="ChEBI" id="CHEBI:30616"/>
    </ligand>
</feature>
<comment type="pathway">
    <text evidence="12">Carbohydrate metabolism; D-ribose degradation; D-ribose 5-phosphate from beta-D-ribopyranose: step 2/2.</text>
</comment>
<feature type="binding site" evidence="12">
    <location>
        <begin position="245"/>
        <end position="250"/>
    </location>
    <ligand>
        <name>ATP</name>
        <dbReference type="ChEBI" id="CHEBI:30616"/>
    </ligand>
</feature>
<evidence type="ECO:0000256" key="1">
    <source>
        <dbReference type="ARBA" id="ARBA00005380"/>
    </source>
</evidence>
<feature type="binding site" evidence="12">
    <location>
        <position position="273"/>
    </location>
    <ligand>
        <name>K(+)</name>
        <dbReference type="ChEBI" id="CHEBI:29103"/>
    </ligand>
</feature>
<feature type="active site" description="Proton acceptor" evidence="12">
    <location>
        <position position="277"/>
    </location>
</feature>
<dbReference type="AlphaFoldDB" id="F7R0E1"/>
<dbReference type="Pfam" id="PF00294">
    <property type="entry name" value="PfkB"/>
    <property type="match status" value="1"/>
</dbReference>
<evidence type="ECO:0000256" key="5">
    <source>
        <dbReference type="ARBA" id="ARBA00022723"/>
    </source>
</evidence>
<dbReference type="InterPro" id="IPR011877">
    <property type="entry name" value="Ribokinase"/>
</dbReference>
<feature type="binding site" evidence="12">
    <location>
        <position position="313"/>
    </location>
    <ligand>
        <name>K(+)</name>
        <dbReference type="ChEBI" id="CHEBI:29103"/>
    </ligand>
</feature>
<reference evidence="14 15" key="1">
    <citation type="journal article" date="2011" name="J. Bacteriol.">
        <title>Genome Sequence of Lactobacillus ruminis SPM0211, Isolated from a Fecal Sample from a Healthy Korean.</title>
        <authorList>
            <person name="Lee S."/>
            <person name="Cho Y.J."/>
            <person name="Lee A.H."/>
            <person name="Chun J."/>
            <person name="Ha N.J."/>
            <person name="Ko G."/>
        </authorList>
    </citation>
    <scope>NUCLEOTIDE SEQUENCE [LARGE SCALE GENOMIC DNA]</scope>
    <source>
        <strain evidence="14 15">SPM0211</strain>
    </source>
</reference>
<keyword evidence="11 12" id="KW-0119">Carbohydrate metabolism</keyword>
<feature type="binding site" evidence="12">
    <location>
        <position position="271"/>
    </location>
    <ligand>
        <name>K(+)</name>
        <dbReference type="ChEBI" id="CHEBI:29103"/>
    </ligand>
</feature>
<dbReference type="EC" id="2.7.1.15" evidence="2 12"/>
<keyword evidence="7 12" id="KW-0418">Kinase</keyword>
<organism evidence="14 15">
    <name type="scientific">Ligilactobacillus ruminis SPM0211</name>
    <dbReference type="NCBI Taxonomy" id="1040964"/>
    <lineage>
        <taxon>Bacteria</taxon>
        <taxon>Bacillati</taxon>
        <taxon>Bacillota</taxon>
        <taxon>Bacilli</taxon>
        <taxon>Lactobacillales</taxon>
        <taxon>Lactobacillaceae</taxon>
        <taxon>Ligilactobacillus</taxon>
    </lineage>
</organism>
<evidence type="ECO:0000256" key="10">
    <source>
        <dbReference type="ARBA" id="ARBA00022958"/>
    </source>
</evidence>
<dbReference type="PANTHER" id="PTHR10584:SF166">
    <property type="entry name" value="RIBOKINASE"/>
    <property type="match status" value="1"/>
</dbReference>
<dbReference type="GO" id="GO:0005829">
    <property type="term" value="C:cytosol"/>
    <property type="evidence" value="ECO:0007669"/>
    <property type="project" value="TreeGrafter"/>
</dbReference>
<evidence type="ECO:0000256" key="3">
    <source>
        <dbReference type="ARBA" id="ARBA00016943"/>
    </source>
</evidence>
<comment type="cofactor">
    <cofactor evidence="12">
        <name>Mg(2+)</name>
        <dbReference type="ChEBI" id="CHEBI:18420"/>
    </cofactor>
    <text evidence="12">Requires a divalent cation, most likely magnesium in vivo, as an electrophilic catalyst to aid phosphoryl group transfer. It is the chelate of the metal and the nucleotide that is the actual substrate.</text>
</comment>
<dbReference type="InterPro" id="IPR002173">
    <property type="entry name" value="Carboh/pur_kinase_PfkB_CS"/>
</dbReference>
<comment type="similarity">
    <text evidence="1">Belongs to the carbohydrate kinase pfkB family.</text>
</comment>
<keyword evidence="6 12" id="KW-0547">Nucleotide-binding</keyword>
<evidence type="ECO:0000256" key="11">
    <source>
        <dbReference type="ARBA" id="ARBA00023277"/>
    </source>
</evidence>
<dbReference type="InterPro" id="IPR002139">
    <property type="entry name" value="Ribo/fructo_kinase"/>
</dbReference>
<keyword evidence="8 12" id="KW-0067">ATP-binding</keyword>
<feature type="binding site" evidence="12">
    <location>
        <position position="308"/>
    </location>
    <ligand>
        <name>K(+)</name>
        <dbReference type="ChEBI" id="CHEBI:29103"/>
    </ligand>
</feature>
<comment type="catalytic activity">
    <reaction evidence="12">
        <text>D-ribose + ATP = D-ribose 5-phosphate + ADP + H(+)</text>
        <dbReference type="Rhea" id="RHEA:13697"/>
        <dbReference type="ChEBI" id="CHEBI:15378"/>
        <dbReference type="ChEBI" id="CHEBI:30616"/>
        <dbReference type="ChEBI" id="CHEBI:47013"/>
        <dbReference type="ChEBI" id="CHEBI:78346"/>
        <dbReference type="ChEBI" id="CHEBI:456216"/>
        <dbReference type="EC" id="2.7.1.15"/>
    </reaction>
</comment>
<evidence type="ECO:0000256" key="12">
    <source>
        <dbReference type="HAMAP-Rule" id="MF_01987"/>
    </source>
</evidence>
<evidence type="ECO:0000313" key="15">
    <source>
        <dbReference type="Proteomes" id="UP000002971"/>
    </source>
</evidence>
<comment type="similarity">
    <text evidence="12">Belongs to the carbohydrate kinase PfkB family. Ribokinase subfamily.</text>
</comment>
<feature type="binding site" evidence="12">
    <location>
        <position position="209"/>
    </location>
    <ligand>
        <name>ATP</name>
        <dbReference type="ChEBI" id="CHEBI:30616"/>
    </ligand>
</feature>
<dbReference type="GO" id="GO:0046872">
    <property type="term" value="F:metal ion binding"/>
    <property type="evidence" value="ECO:0007669"/>
    <property type="project" value="UniProtKB-KW"/>
</dbReference>
<dbReference type="Proteomes" id="UP000002971">
    <property type="component" value="Unassembled WGS sequence"/>
</dbReference>
<dbReference type="GO" id="GO:0004747">
    <property type="term" value="F:ribokinase activity"/>
    <property type="evidence" value="ECO:0007669"/>
    <property type="project" value="UniProtKB-UniRule"/>
</dbReference>
<gene>
    <name evidence="12" type="primary">rbsK</name>
    <name evidence="14" type="ORF">LRU_01270</name>
</gene>
<accession>F7R0E1</accession>
<comment type="subcellular location">
    <subcellularLocation>
        <location evidence="12">Cytoplasm</location>
    </subcellularLocation>
</comment>
<feature type="binding site" evidence="12">
    <location>
        <position position="317"/>
    </location>
    <ligand>
        <name>K(+)</name>
        <dbReference type="ChEBI" id="CHEBI:29103"/>
    </ligand>
</feature>
<dbReference type="NCBIfam" id="TIGR02152">
    <property type="entry name" value="D_ribokin_bact"/>
    <property type="match status" value="1"/>
</dbReference>
<dbReference type="UniPathway" id="UPA00916">
    <property type="reaction ID" value="UER00889"/>
</dbReference>
<feature type="binding site" evidence="12">
    <location>
        <position position="277"/>
    </location>
    <ligand>
        <name>substrate</name>
    </ligand>
</feature>
<feature type="binding site" evidence="12">
    <location>
        <position position="165"/>
    </location>
    <ligand>
        <name>substrate</name>
    </ligand>
</feature>
<comment type="caution">
    <text evidence="14">The sequence shown here is derived from an EMBL/GenBank/DDBJ whole genome shotgun (WGS) entry which is preliminary data.</text>
</comment>
<sequence>MNAALPNNAKCYMLVKGFNINGGIKMVNNVTVLGSLNVDTILRIARLPKSGETMPMSDKNNAGGGKGANQAIAAARCGASTAFIGKIGDDENGKMMLGLLNESNVSTKYVETSSEGTGQAFILLQDSGENSILIYGGANQTISDEDIENAREVICSADFLVTQFETPILPAVKAFEMAKESGVVTILNPAPAKQVPQELLQHTDLITPNETEAEILTGVHVDNPASQHEAAVKLQELGAKNVIITLGSKGAFYRVGEKEGFVPAFKVRAIDTTAAGDTFLGALSSQLKKDFSNIEEAIVFASRASSLAVQKLGAIPSIPTKKAVEDALK</sequence>
<dbReference type="SUPFAM" id="SSF53613">
    <property type="entry name" value="Ribokinase-like"/>
    <property type="match status" value="1"/>
</dbReference>
<keyword evidence="9 12" id="KW-0460">Magnesium</keyword>
<dbReference type="GO" id="GO:0005524">
    <property type="term" value="F:ATP binding"/>
    <property type="evidence" value="ECO:0007669"/>
    <property type="project" value="UniProtKB-UniRule"/>
</dbReference>
<dbReference type="EMBL" id="AFOJ01000005">
    <property type="protein sequence ID" value="EGM51756.1"/>
    <property type="molecule type" value="Genomic_DNA"/>
</dbReference>
<evidence type="ECO:0000256" key="7">
    <source>
        <dbReference type="ARBA" id="ARBA00022777"/>
    </source>
</evidence>
<name>F7R0E1_9LACO</name>
<dbReference type="PANTHER" id="PTHR10584">
    <property type="entry name" value="SUGAR KINASE"/>
    <property type="match status" value="1"/>
</dbReference>
<proteinExistence type="inferred from homology"/>
<evidence type="ECO:0000256" key="4">
    <source>
        <dbReference type="ARBA" id="ARBA00022679"/>
    </source>
</evidence>